<evidence type="ECO:0000313" key="14">
    <source>
        <dbReference type="Proteomes" id="UP001597267"/>
    </source>
</evidence>
<keyword evidence="10 11" id="KW-0472">Membrane</keyword>
<keyword evidence="5 13" id="KW-0808">Transferase</keyword>
<keyword evidence="7 13" id="KW-0418">Kinase</keyword>
<dbReference type="SUPFAM" id="SSF55874">
    <property type="entry name" value="ATPase domain of HSP90 chaperone/DNA topoisomerase II/histidine kinase"/>
    <property type="match status" value="1"/>
</dbReference>
<dbReference type="Gene3D" id="3.30.565.10">
    <property type="entry name" value="Histidine kinase-like ATPase, C-terminal domain"/>
    <property type="match status" value="1"/>
</dbReference>
<feature type="transmembrane region" description="Helical" evidence="11">
    <location>
        <begin position="15"/>
        <end position="33"/>
    </location>
</feature>
<feature type="transmembrane region" description="Helical" evidence="11">
    <location>
        <begin position="39"/>
        <end position="59"/>
    </location>
</feature>
<comment type="catalytic activity">
    <reaction evidence="1">
        <text>ATP + protein L-histidine = ADP + protein N-phospho-L-histidine.</text>
        <dbReference type="EC" id="2.7.13.3"/>
    </reaction>
</comment>
<keyword evidence="4" id="KW-1003">Cell membrane</keyword>
<dbReference type="PRINTS" id="PR00344">
    <property type="entry name" value="BCTRLSENSOR"/>
</dbReference>
<accession>A0ABW4J783</accession>
<dbReference type="InterPro" id="IPR005467">
    <property type="entry name" value="His_kinase_dom"/>
</dbReference>
<keyword evidence="14" id="KW-1185">Reference proteome</keyword>
<dbReference type="GO" id="GO:0004673">
    <property type="term" value="F:protein histidine kinase activity"/>
    <property type="evidence" value="ECO:0007669"/>
    <property type="project" value="UniProtKB-EC"/>
</dbReference>
<evidence type="ECO:0000256" key="2">
    <source>
        <dbReference type="ARBA" id="ARBA00004651"/>
    </source>
</evidence>
<dbReference type="InterPro" id="IPR003594">
    <property type="entry name" value="HATPase_dom"/>
</dbReference>
<keyword evidence="6 11" id="KW-0812">Transmembrane</keyword>
<evidence type="ECO:0000256" key="7">
    <source>
        <dbReference type="ARBA" id="ARBA00022777"/>
    </source>
</evidence>
<comment type="subcellular location">
    <subcellularLocation>
        <location evidence="2">Cell membrane</location>
        <topology evidence="2">Multi-pass membrane protein</topology>
    </subcellularLocation>
</comment>
<keyword evidence="8 11" id="KW-1133">Transmembrane helix</keyword>
<dbReference type="InterPro" id="IPR036890">
    <property type="entry name" value="HATPase_C_sf"/>
</dbReference>
<dbReference type="PANTHER" id="PTHR45453:SF2">
    <property type="entry name" value="HISTIDINE KINASE"/>
    <property type="match status" value="1"/>
</dbReference>
<evidence type="ECO:0000256" key="6">
    <source>
        <dbReference type="ARBA" id="ARBA00022692"/>
    </source>
</evidence>
<dbReference type="EMBL" id="JBHTOP010000022">
    <property type="protein sequence ID" value="MFD1672131.1"/>
    <property type="molecule type" value="Genomic_DNA"/>
</dbReference>
<evidence type="ECO:0000256" key="8">
    <source>
        <dbReference type="ARBA" id="ARBA00022989"/>
    </source>
</evidence>
<keyword evidence="9" id="KW-0902">Two-component regulatory system</keyword>
<evidence type="ECO:0000256" key="4">
    <source>
        <dbReference type="ARBA" id="ARBA00022475"/>
    </source>
</evidence>
<evidence type="ECO:0000313" key="13">
    <source>
        <dbReference type="EMBL" id="MFD1672131.1"/>
    </source>
</evidence>
<sequence>MNHYLVSFLHKQRKLYLFYVLISGLFLFTFYLYDLDLTAYFDGLLFTSFLLVVDFVIAYPKYVKTQKQLAFLATRPLYQHAHLTLPVAINDTEKAYQLLVTNLLAQKEAQTETYMKAQKNLLDDFGLWLHQIKTPLAALDLITQTNRHPDPVAIKSELVQVNDYLQMMLSYLRQNFNHEDLVIKTLPLAPLIKTVVKKYALFFSKKDIQLTLENLDQKVISDAKWLTFILEQIIFNALKYTHHGKLTIRFTNQQLIISDTGIGIRPEDVPRVFEKGYTGYNGREYQRASGLGLYLSKTAATRIGIHLVLTSTLGKGTTLTLTFPKQLTHEPTAFK</sequence>
<protein>
    <recommendedName>
        <fullName evidence="3">histidine kinase</fullName>
        <ecNumber evidence="3">2.7.13.3</ecNumber>
    </recommendedName>
</protein>
<dbReference type="SMART" id="SM00387">
    <property type="entry name" value="HATPase_c"/>
    <property type="match status" value="1"/>
</dbReference>
<dbReference type="RefSeq" id="WP_125715548.1">
    <property type="nucleotide sequence ID" value="NZ_JBHTOP010000022.1"/>
</dbReference>
<name>A0ABW4J783_9LACO</name>
<evidence type="ECO:0000256" key="5">
    <source>
        <dbReference type="ARBA" id="ARBA00022679"/>
    </source>
</evidence>
<gene>
    <name evidence="13" type="ORF">ACFQ5M_08485</name>
</gene>
<comment type="caution">
    <text evidence="13">The sequence shown here is derived from an EMBL/GenBank/DDBJ whole genome shotgun (WGS) entry which is preliminary data.</text>
</comment>
<dbReference type="Proteomes" id="UP001597267">
    <property type="component" value="Unassembled WGS sequence"/>
</dbReference>
<proteinExistence type="predicted"/>
<dbReference type="InterPro" id="IPR050351">
    <property type="entry name" value="BphY/WalK/GraS-like"/>
</dbReference>
<evidence type="ECO:0000256" key="10">
    <source>
        <dbReference type="ARBA" id="ARBA00023136"/>
    </source>
</evidence>
<dbReference type="Pfam" id="PF02518">
    <property type="entry name" value="HATPase_c"/>
    <property type="match status" value="1"/>
</dbReference>
<evidence type="ECO:0000256" key="11">
    <source>
        <dbReference type="SAM" id="Phobius"/>
    </source>
</evidence>
<dbReference type="PROSITE" id="PS50109">
    <property type="entry name" value="HIS_KIN"/>
    <property type="match status" value="1"/>
</dbReference>
<reference evidence="14" key="1">
    <citation type="journal article" date="2019" name="Int. J. Syst. Evol. Microbiol.">
        <title>The Global Catalogue of Microorganisms (GCM) 10K type strain sequencing project: providing services to taxonomists for standard genome sequencing and annotation.</title>
        <authorList>
            <consortium name="The Broad Institute Genomics Platform"/>
            <consortium name="The Broad Institute Genome Sequencing Center for Infectious Disease"/>
            <person name="Wu L."/>
            <person name="Ma J."/>
        </authorList>
    </citation>
    <scope>NUCLEOTIDE SEQUENCE [LARGE SCALE GENOMIC DNA]</scope>
    <source>
        <strain evidence="14">CCM 8896</strain>
    </source>
</reference>
<feature type="domain" description="Histidine kinase" evidence="12">
    <location>
        <begin position="127"/>
        <end position="327"/>
    </location>
</feature>
<evidence type="ECO:0000259" key="12">
    <source>
        <dbReference type="PROSITE" id="PS50109"/>
    </source>
</evidence>
<dbReference type="PANTHER" id="PTHR45453">
    <property type="entry name" value="PHOSPHATE REGULON SENSOR PROTEIN PHOR"/>
    <property type="match status" value="1"/>
</dbReference>
<evidence type="ECO:0000256" key="3">
    <source>
        <dbReference type="ARBA" id="ARBA00012438"/>
    </source>
</evidence>
<evidence type="ECO:0000256" key="1">
    <source>
        <dbReference type="ARBA" id="ARBA00000085"/>
    </source>
</evidence>
<dbReference type="EC" id="2.7.13.3" evidence="3"/>
<dbReference type="InterPro" id="IPR004358">
    <property type="entry name" value="Sig_transdc_His_kin-like_C"/>
</dbReference>
<organism evidence="13 14">
    <name type="scientific">Agrilactobacillus yilanensis</name>
    <dbReference type="NCBI Taxonomy" id="2485997"/>
    <lineage>
        <taxon>Bacteria</taxon>
        <taxon>Bacillati</taxon>
        <taxon>Bacillota</taxon>
        <taxon>Bacilli</taxon>
        <taxon>Lactobacillales</taxon>
        <taxon>Lactobacillaceae</taxon>
        <taxon>Agrilactobacillus</taxon>
    </lineage>
</organism>
<evidence type="ECO:0000256" key="9">
    <source>
        <dbReference type="ARBA" id="ARBA00023012"/>
    </source>
</evidence>